<feature type="compositionally biased region" description="Low complexity" evidence="8">
    <location>
        <begin position="13"/>
        <end position="29"/>
    </location>
</feature>
<dbReference type="InterPro" id="IPR000536">
    <property type="entry name" value="Nucl_hrmn_rcpt_lig-bd"/>
</dbReference>
<evidence type="ECO:0000256" key="3">
    <source>
        <dbReference type="ARBA" id="ARBA00022833"/>
    </source>
</evidence>
<comment type="caution">
    <text evidence="10">The sequence shown here is derived from an EMBL/GenBank/DDBJ whole genome shotgun (WGS) entry which is preliminary data.</text>
</comment>
<dbReference type="GO" id="GO:0000978">
    <property type="term" value="F:RNA polymerase II cis-regulatory region sequence-specific DNA binding"/>
    <property type="evidence" value="ECO:0007669"/>
    <property type="project" value="TreeGrafter"/>
</dbReference>
<dbReference type="GO" id="GO:0030154">
    <property type="term" value="P:cell differentiation"/>
    <property type="evidence" value="ECO:0007669"/>
    <property type="project" value="TreeGrafter"/>
</dbReference>
<evidence type="ECO:0000313" key="10">
    <source>
        <dbReference type="EMBL" id="KAJ6221865.1"/>
    </source>
</evidence>
<evidence type="ECO:0000256" key="7">
    <source>
        <dbReference type="ARBA" id="ARBA00023170"/>
    </source>
</evidence>
<evidence type="ECO:0000256" key="8">
    <source>
        <dbReference type="SAM" id="MobiDB-lite"/>
    </source>
</evidence>
<gene>
    <name evidence="10" type="ORF">RDWZM_000410</name>
</gene>
<feature type="domain" description="NR LBD" evidence="9">
    <location>
        <begin position="43"/>
        <end position="277"/>
    </location>
</feature>
<dbReference type="PROSITE" id="PS51843">
    <property type="entry name" value="NR_LBD"/>
    <property type="match status" value="1"/>
</dbReference>
<keyword evidence="1" id="KW-0479">Metal-binding</keyword>
<dbReference type="InterPro" id="IPR035500">
    <property type="entry name" value="NHR-like_dom_sf"/>
</dbReference>
<keyword evidence="6" id="KW-0804">Transcription</keyword>
<feature type="region of interest" description="Disordered" evidence="8">
    <location>
        <begin position="1"/>
        <end position="35"/>
    </location>
</feature>
<proteinExistence type="predicted"/>
<name>A0A9Q0M9T2_BLOTA</name>
<evidence type="ECO:0000256" key="1">
    <source>
        <dbReference type="ARBA" id="ARBA00022723"/>
    </source>
</evidence>
<dbReference type="GO" id="GO:0045944">
    <property type="term" value="P:positive regulation of transcription by RNA polymerase II"/>
    <property type="evidence" value="ECO:0007669"/>
    <property type="project" value="TreeGrafter"/>
</dbReference>
<dbReference type="GO" id="GO:0000122">
    <property type="term" value="P:negative regulation of transcription by RNA polymerase II"/>
    <property type="evidence" value="ECO:0007669"/>
    <property type="project" value="TreeGrafter"/>
</dbReference>
<dbReference type="Gene3D" id="1.10.565.10">
    <property type="entry name" value="Retinoid X Receptor"/>
    <property type="match status" value="1"/>
</dbReference>
<evidence type="ECO:0000259" key="9">
    <source>
        <dbReference type="PROSITE" id="PS51843"/>
    </source>
</evidence>
<keyword evidence="7" id="KW-0675">Receptor</keyword>
<dbReference type="AlphaFoldDB" id="A0A9Q0M9T2"/>
<evidence type="ECO:0000256" key="2">
    <source>
        <dbReference type="ARBA" id="ARBA00022771"/>
    </source>
</evidence>
<dbReference type="PANTHER" id="PTHR24082">
    <property type="entry name" value="NUCLEAR HORMONE RECEPTOR"/>
    <property type="match status" value="1"/>
</dbReference>
<evidence type="ECO:0000256" key="6">
    <source>
        <dbReference type="ARBA" id="ARBA00023163"/>
    </source>
</evidence>
<organism evidence="10 11">
    <name type="scientific">Blomia tropicalis</name>
    <name type="common">Mite</name>
    <dbReference type="NCBI Taxonomy" id="40697"/>
    <lineage>
        <taxon>Eukaryota</taxon>
        <taxon>Metazoa</taxon>
        <taxon>Ecdysozoa</taxon>
        <taxon>Arthropoda</taxon>
        <taxon>Chelicerata</taxon>
        <taxon>Arachnida</taxon>
        <taxon>Acari</taxon>
        <taxon>Acariformes</taxon>
        <taxon>Sarcoptiformes</taxon>
        <taxon>Astigmata</taxon>
        <taxon>Glycyphagoidea</taxon>
        <taxon>Echimyopodidae</taxon>
        <taxon>Blomia</taxon>
    </lineage>
</organism>
<evidence type="ECO:0000256" key="4">
    <source>
        <dbReference type="ARBA" id="ARBA00023015"/>
    </source>
</evidence>
<keyword evidence="3" id="KW-0862">Zinc</keyword>
<dbReference type="GO" id="GO:0008270">
    <property type="term" value="F:zinc ion binding"/>
    <property type="evidence" value="ECO:0007669"/>
    <property type="project" value="UniProtKB-KW"/>
</dbReference>
<dbReference type="SUPFAM" id="SSF48508">
    <property type="entry name" value="Nuclear receptor ligand-binding domain"/>
    <property type="match status" value="1"/>
</dbReference>
<dbReference type="EMBL" id="JAPWDV010000001">
    <property type="protein sequence ID" value="KAJ6221865.1"/>
    <property type="molecule type" value="Genomic_DNA"/>
</dbReference>
<keyword evidence="4" id="KW-0805">Transcription regulation</keyword>
<dbReference type="InterPro" id="IPR050234">
    <property type="entry name" value="Nuclear_hormone_rcpt_NR1"/>
</dbReference>
<evidence type="ECO:0000313" key="11">
    <source>
        <dbReference type="Proteomes" id="UP001142055"/>
    </source>
</evidence>
<keyword evidence="11" id="KW-1185">Reference proteome</keyword>
<sequence>MKKELIRNKRSSTDSLTSSHSPFSDDSGSANSPADPLANFQPYHRDLITELMNAKSIFNDEAQMKIVTHCKTIAEVFVHSAAYIRNIIKFCKSIESFKSLNQKDQLVLLKEFFIDHQAIHFSFVYNRESDGISMKMMNRDNEAVFIKLSIFYQWSKINVESIFRQFLQIMSYEMENDQHIRNLLIAIQLFKAQENISNPELIRYHHYVYRYLLKRYLYNKYDNNFEKAEKKFEIFMTCFEELITIKELSSKIYSDVNSQINSRQALDVLNEILILDD</sequence>
<dbReference type="Pfam" id="PF00104">
    <property type="entry name" value="Hormone_recep"/>
    <property type="match status" value="1"/>
</dbReference>
<protein>
    <recommendedName>
        <fullName evidence="9">NR LBD domain-containing protein</fullName>
    </recommendedName>
</protein>
<reference evidence="10" key="1">
    <citation type="submission" date="2022-12" db="EMBL/GenBank/DDBJ databases">
        <title>Genome assemblies of Blomia tropicalis.</title>
        <authorList>
            <person name="Cui Y."/>
        </authorList>
    </citation>
    <scope>NUCLEOTIDE SEQUENCE</scope>
    <source>
        <tissue evidence="10">Adult mites</tissue>
    </source>
</reference>
<dbReference type="Proteomes" id="UP001142055">
    <property type="component" value="Chromosome 1"/>
</dbReference>
<accession>A0A9Q0M9T2</accession>
<keyword evidence="5" id="KW-0238">DNA-binding</keyword>
<dbReference type="PANTHER" id="PTHR24082:SF283">
    <property type="entry name" value="NUCLEAR HORMONE RECEPTOR HR96"/>
    <property type="match status" value="1"/>
</dbReference>
<evidence type="ECO:0000256" key="5">
    <source>
        <dbReference type="ARBA" id="ARBA00023125"/>
    </source>
</evidence>
<dbReference type="GO" id="GO:0004879">
    <property type="term" value="F:nuclear receptor activity"/>
    <property type="evidence" value="ECO:0007669"/>
    <property type="project" value="TreeGrafter"/>
</dbReference>
<keyword evidence="2" id="KW-0863">Zinc-finger</keyword>